<evidence type="ECO:0000256" key="1">
    <source>
        <dbReference type="SAM" id="MobiDB-lite"/>
    </source>
</evidence>
<keyword evidence="3" id="KW-1185">Reference proteome</keyword>
<feature type="region of interest" description="Disordered" evidence="1">
    <location>
        <begin position="57"/>
        <end position="76"/>
    </location>
</feature>
<reference evidence="2 3" key="1">
    <citation type="journal article" date="2023" name="Plants (Basel)">
        <title>Bridging the Gap: Combining Genomics and Transcriptomics Approaches to Understand Stylosanthes scabra, an Orphan Legume from the Brazilian Caatinga.</title>
        <authorList>
            <person name="Ferreira-Neto J.R.C."/>
            <person name="da Silva M.D."/>
            <person name="Binneck E."/>
            <person name="de Melo N.F."/>
            <person name="da Silva R.H."/>
            <person name="de Melo A.L.T.M."/>
            <person name="Pandolfi V."/>
            <person name="Bustamante F.O."/>
            <person name="Brasileiro-Vidal A.C."/>
            <person name="Benko-Iseppon A.M."/>
        </authorList>
    </citation>
    <scope>NUCLEOTIDE SEQUENCE [LARGE SCALE GENOMIC DNA]</scope>
    <source>
        <tissue evidence="2">Leaves</tissue>
    </source>
</reference>
<proteinExistence type="predicted"/>
<evidence type="ECO:0000313" key="2">
    <source>
        <dbReference type="EMBL" id="MED6120296.1"/>
    </source>
</evidence>
<comment type="caution">
    <text evidence="2">The sequence shown here is derived from an EMBL/GenBank/DDBJ whole genome shotgun (WGS) entry which is preliminary data.</text>
</comment>
<protein>
    <submittedName>
        <fullName evidence="2">Uncharacterized protein</fullName>
    </submittedName>
</protein>
<name>A0ABU6R8J0_9FABA</name>
<dbReference type="EMBL" id="JASCZI010030269">
    <property type="protein sequence ID" value="MED6120296.1"/>
    <property type="molecule type" value="Genomic_DNA"/>
</dbReference>
<sequence>MWQQITTLTGAPSSHADHLADVAVAKLTISLYLALSHGNPLRASLPFAFLPPVLSHRRAPSPSRNRESQNASPTSLTHGFSRFVTERVLPSHNRESRSLSCPVLQVYLVSCNLLNSVAGHNVQNSHHCRNPELTVTRAISEKPLLLCSFLVLSLISRALFLLAVKSSLLMVLLACCYSCKLQV</sequence>
<organism evidence="2 3">
    <name type="scientific">Stylosanthes scabra</name>
    <dbReference type="NCBI Taxonomy" id="79078"/>
    <lineage>
        <taxon>Eukaryota</taxon>
        <taxon>Viridiplantae</taxon>
        <taxon>Streptophyta</taxon>
        <taxon>Embryophyta</taxon>
        <taxon>Tracheophyta</taxon>
        <taxon>Spermatophyta</taxon>
        <taxon>Magnoliopsida</taxon>
        <taxon>eudicotyledons</taxon>
        <taxon>Gunneridae</taxon>
        <taxon>Pentapetalae</taxon>
        <taxon>rosids</taxon>
        <taxon>fabids</taxon>
        <taxon>Fabales</taxon>
        <taxon>Fabaceae</taxon>
        <taxon>Papilionoideae</taxon>
        <taxon>50 kb inversion clade</taxon>
        <taxon>dalbergioids sensu lato</taxon>
        <taxon>Dalbergieae</taxon>
        <taxon>Pterocarpus clade</taxon>
        <taxon>Stylosanthes</taxon>
    </lineage>
</organism>
<accession>A0ABU6R8J0</accession>
<evidence type="ECO:0000313" key="3">
    <source>
        <dbReference type="Proteomes" id="UP001341840"/>
    </source>
</evidence>
<dbReference type="Proteomes" id="UP001341840">
    <property type="component" value="Unassembled WGS sequence"/>
</dbReference>
<gene>
    <name evidence="2" type="ORF">PIB30_019619</name>
</gene>